<evidence type="ECO:0008006" key="4">
    <source>
        <dbReference type="Google" id="ProtNLM"/>
    </source>
</evidence>
<dbReference type="CDD" id="cd03801">
    <property type="entry name" value="GT4_PimA-like"/>
    <property type="match status" value="1"/>
</dbReference>
<dbReference type="PANTHER" id="PTHR46401">
    <property type="entry name" value="GLYCOSYLTRANSFERASE WBBK-RELATED"/>
    <property type="match status" value="1"/>
</dbReference>
<evidence type="ECO:0000313" key="2">
    <source>
        <dbReference type="EMBL" id="GAA4776403.1"/>
    </source>
</evidence>
<keyword evidence="3" id="KW-1185">Reference proteome</keyword>
<dbReference type="SUPFAM" id="SSF53756">
    <property type="entry name" value="UDP-Glycosyltransferase/glycogen phosphorylase"/>
    <property type="match status" value="1"/>
</dbReference>
<protein>
    <recommendedName>
        <fullName evidence="4">Glycosyltransferase</fullName>
    </recommendedName>
</protein>
<name>A0ABP9AB44_9FLAO</name>
<sequence length="378" mass="44074">MRILYFYPENPLLKNQGNNARALSLLNYFKNRNITVDFVGVAEDKFKQEDIIEIEKSGLIKKGYLLNCFKRSKHQLKYFFCFSLPNKIFKKIKEFDRIRFGQKENFETILKQNQYDYIIISYVYWANLVKNRSLCKNAKLLIDTHDFLTSQFQESKNFKLGKWFEKEISILNTFDKILAISIEEQFVFSQFIDKEIKIVAHTLSNKSSLKTDPTYDIVYVASDNDHNKKAVKWFFDKVYPLLPKNLKICVVGRISNYIDDYPNVEKNVFVEDLDSVYSASRIAICPMLSGTGVKIKVIEAMSFGLPIVCNDRGVDGLTNKTHNGCLVTNNEVEFAQNIEKLLSDSSYYDKVSTEAKIYFNENHNQDTVYKELDKIFNL</sequence>
<proteinExistence type="predicted"/>
<evidence type="ECO:0000256" key="1">
    <source>
        <dbReference type="ARBA" id="ARBA00022679"/>
    </source>
</evidence>
<dbReference type="Gene3D" id="3.40.50.2000">
    <property type="entry name" value="Glycogen Phosphorylase B"/>
    <property type="match status" value="1"/>
</dbReference>
<dbReference type="PANTHER" id="PTHR46401:SF2">
    <property type="entry name" value="GLYCOSYLTRANSFERASE WBBK-RELATED"/>
    <property type="match status" value="1"/>
</dbReference>
<dbReference type="Pfam" id="PF13692">
    <property type="entry name" value="Glyco_trans_1_4"/>
    <property type="match status" value="1"/>
</dbReference>
<dbReference type="Proteomes" id="UP001500141">
    <property type="component" value="Unassembled WGS sequence"/>
</dbReference>
<reference evidence="3" key="1">
    <citation type="journal article" date="2019" name="Int. J. Syst. Evol. Microbiol.">
        <title>The Global Catalogue of Microorganisms (GCM) 10K type strain sequencing project: providing services to taxonomists for standard genome sequencing and annotation.</title>
        <authorList>
            <consortium name="The Broad Institute Genomics Platform"/>
            <consortium name="The Broad Institute Genome Sequencing Center for Infectious Disease"/>
            <person name="Wu L."/>
            <person name="Ma J."/>
        </authorList>
    </citation>
    <scope>NUCLEOTIDE SEQUENCE [LARGE SCALE GENOMIC DNA]</scope>
    <source>
        <strain evidence="3">JCM 18198</strain>
    </source>
</reference>
<keyword evidence="1" id="KW-0808">Transferase</keyword>
<comment type="caution">
    <text evidence="2">The sequence shown here is derived from an EMBL/GenBank/DDBJ whole genome shotgun (WGS) entry which is preliminary data.</text>
</comment>
<gene>
    <name evidence="2" type="ORF">GCM10023230_29330</name>
</gene>
<dbReference type="EMBL" id="BAABIP010000022">
    <property type="protein sequence ID" value="GAA4776403.1"/>
    <property type="molecule type" value="Genomic_DNA"/>
</dbReference>
<organism evidence="2 3">
    <name type="scientific">Flavobacterium hankyongi</name>
    <dbReference type="NCBI Taxonomy" id="1176532"/>
    <lineage>
        <taxon>Bacteria</taxon>
        <taxon>Pseudomonadati</taxon>
        <taxon>Bacteroidota</taxon>
        <taxon>Flavobacteriia</taxon>
        <taxon>Flavobacteriales</taxon>
        <taxon>Flavobacteriaceae</taxon>
        <taxon>Flavobacterium</taxon>
    </lineage>
</organism>
<evidence type="ECO:0000313" key="3">
    <source>
        <dbReference type="Proteomes" id="UP001500141"/>
    </source>
</evidence>
<dbReference type="RefSeq" id="WP_264543113.1">
    <property type="nucleotide sequence ID" value="NZ_BAABIP010000022.1"/>
</dbReference>
<accession>A0ABP9AB44</accession>